<comment type="similarity">
    <text evidence="1">Belongs to the LysR transcriptional regulatory family.</text>
</comment>
<gene>
    <name evidence="6" type="ORF">SAMN03080599_03127</name>
</gene>
<evidence type="ECO:0000313" key="7">
    <source>
        <dbReference type="Proteomes" id="UP000199208"/>
    </source>
</evidence>
<dbReference type="EMBL" id="FMWL01000025">
    <property type="protein sequence ID" value="SCZ81881.1"/>
    <property type="molecule type" value="Genomic_DNA"/>
</dbReference>
<evidence type="ECO:0000256" key="2">
    <source>
        <dbReference type="ARBA" id="ARBA00023015"/>
    </source>
</evidence>
<dbReference type="Gene3D" id="3.40.190.290">
    <property type="match status" value="1"/>
</dbReference>
<dbReference type="STRING" id="1120920.SAMN03080599_03127"/>
<dbReference type="Gene3D" id="1.10.10.10">
    <property type="entry name" value="Winged helix-like DNA-binding domain superfamily/Winged helix DNA-binding domain"/>
    <property type="match status" value="1"/>
</dbReference>
<evidence type="ECO:0000256" key="1">
    <source>
        <dbReference type="ARBA" id="ARBA00009437"/>
    </source>
</evidence>
<reference evidence="6 7" key="1">
    <citation type="submission" date="2016-10" db="EMBL/GenBank/DDBJ databases">
        <authorList>
            <person name="de Groot N.N."/>
        </authorList>
    </citation>
    <scope>NUCLEOTIDE SEQUENCE [LARGE SCALE GENOMIC DNA]</scope>
    <source>
        <strain evidence="6 7">DSM 2784</strain>
    </source>
</reference>
<keyword evidence="7" id="KW-1185">Reference proteome</keyword>
<dbReference type="SUPFAM" id="SSF53850">
    <property type="entry name" value="Periplasmic binding protein-like II"/>
    <property type="match status" value="1"/>
</dbReference>
<dbReference type="AlphaFoldDB" id="A0A1G5S836"/>
<proteinExistence type="inferred from homology"/>
<evidence type="ECO:0000256" key="3">
    <source>
        <dbReference type="ARBA" id="ARBA00023125"/>
    </source>
</evidence>
<evidence type="ECO:0000259" key="5">
    <source>
        <dbReference type="PROSITE" id="PS50931"/>
    </source>
</evidence>
<protein>
    <submittedName>
        <fullName evidence="6">DNA-binding transcriptional regulator, LysR family</fullName>
    </submittedName>
</protein>
<evidence type="ECO:0000256" key="4">
    <source>
        <dbReference type="ARBA" id="ARBA00023163"/>
    </source>
</evidence>
<name>A0A1G5S836_9FIRM</name>
<dbReference type="PROSITE" id="PS50931">
    <property type="entry name" value="HTH_LYSR"/>
    <property type="match status" value="1"/>
</dbReference>
<evidence type="ECO:0000313" key="6">
    <source>
        <dbReference type="EMBL" id="SCZ81881.1"/>
    </source>
</evidence>
<dbReference type="InterPro" id="IPR036388">
    <property type="entry name" value="WH-like_DNA-bd_sf"/>
</dbReference>
<dbReference type="Pfam" id="PF03466">
    <property type="entry name" value="LysR_substrate"/>
    <property type="match status" value="1"/>
</dbReference>
<dbReference type="InterPro" id="IPR000847">
    <property type="entry name" value="LysR_HTH_N"/>
</dbReference>
<dbReference type="PANTHER" id="PTHR30126:SF39">
    <property type="entry name" value="HTH-TYPE TRANSCRIPTIONAL REGULATOR CYSL"/>
    <property type="match status" value="1"/>
</dbReference>
<dbReference type="GO" id="GO:0000976">
    <property type="term" value="F:transcription cis-regulatory region binding"/>
    <property type="evidence" value="ECO:0007669"/>
    <property type="project" value="TreeGrafter"/>
</dbReference>
<keyword evidence="3 6" id="KW-0238">DNA-binding</keyword>
<keyword evidence="4" id="KW-0804">Transcription</keyword>
<dbReference type="InterPro" id="IPR005119">
    <property type="entry name" value="LysR_subst-bd"/>
</dbReference>
<dbReference type="FunFam" id="1.10.10.10:FF:000001">
    <property type="entry name" value="LysR family transcriptional regulator"/>
    <property type="match status" value="1"/>
</dbReference>
<dbReference type="SUPFAM" id="SSF46785">
    <property type="entry name" value="Winged helix' DNA-binding domain"/>
    <property type="match status" value="1"/>
</dbReference>
<feature type="domain" description="HTH lysR-type" evidence="5">
    <location>
        <begin position="15"/>
        <end position="72"/>
    </location>
</feature>
<dbReference type="Proteomes" id="UP000199208">
    <property type="component" value="Unassembled WGS sequence"/>
</dbReference>
<dbReference type="CDD" id="cd08420">
    <property type="entry name" value="PBP2_CysL_like"/>
    <property type="match status" value="1"/>
</dbReference>
<dbReference type="OrthoDB" id="9785745at2"/>
<keyword evidence="2" id="KW-0805">Transcription regulation</keyword>
<organism evidence="6 7">
    <name type="scientific">Acidaminobacter hydrogenoformans DSM 2784</name>
    <dbReference type="NCBI Taxonomy" id="1120920"/>
    <lineage>
        <taxon>Bacteria</taxon>
        <taxon>Bacillati</taxon>
        <taxon>Bacillota</taxon>
        <taxon>Clostridia</taxon>
        <taxon>Peptostreptococcales</taxon>
        <taxon>Acidaminobacteraceae</taxon>
        <taxon>Acidaminobacter</taxon>
    </lineage>
</organism>
<dbReference type="RefSeq" id="WP_092593119.1">
    <property type="nucleotide sequence ID" value="NZ_FMWL01000025.1"/>
</dbReference>
<dbReference type="PANTHER" id="PTHR30126">
    <property type="entry name" value="HTH-TYPE TRANSCRIPTIONAL REGULATOR"/>
    <property type="match status" value="1"/>
</dbReference>
<dbReference type="GO" id="GO:0003700">
    <property type="term" value="F:DNA-binding transcription factor activity"/>
    <property type="evidence" value="ECO:0007669"/>
    <property type="project" value="InterPro"/>
</dbReference>
<sequence length="307" mass="33991">MNPLSYETKPASQSVTLRHLRIFIAVSDLGTMTAAAKALYIAQPTVSQAISELEAFYGVRLFERLSKKLYMTPQGFQLLDYARHISSLYNRMDMAMGDASEGSVVKVGASMTIGSCFLPQVVEAFTKKYTDVPIEAVIRNTRDIEAMILKNEIDFALVEGTVHSTNIYADPFDEDRLLLLCGRGHPLYGSGKLETTALSGKKFIVREEGSGTRELFETSMAAAGIPWQAAWVYSGSDGLISAAIHNLGIAVISRRLAAKALESGELWPLQVEGFDLIRRFFIIRHKNKYLTGPMKNFINFCTELSRG</sequence>
<dbReference type="Pfam" id="PF00126">
    <property type="entry name" value="HTH_1"/>
    <property type="match status" value="1"/>
</dbReference>
<dbReference type="PRINTS" id="PR00039">
    <property type="entry name" value="HTHLYSR"/>
</dbReference>
<dbReference type="InterPro" id="IPR036390">
    <property type="entry name" value="WH_DNA-bd_sf"/>
</dbReference>
<accession>A0A1G5S836</accession>